<dbReference type="Proteomes" id="UP000326757">
    <property type="component" value="Unassembled WGS sequence"/>
</dbReference>
<protein>
    <submittedName>
        <fullName evidence="2">Uncharacterized protein</fullName>
    </submittedName>
</protein>
<gene>
    <name evidence="2" type="ORF">EYC80_004772</name>
</gene>
<accession>A0A5N6KJF3</accession>
<proteinExistence type="predicted"/>
<name>A0A5N6KJF3_MONLA</name>
<reference evidence="2 3" key="1">
    <citation type="submission" date="2019-06" db="EMBL/GenBank/DDBJ databases">
        <title>Genome Sequence of the Brown Rot Fungal Pathogen Monilinia laxa.</title>
        <authorList>
            <person name="De Miccolis Angelini R.M."/>
            <person name="Landi L."/>
            <person name="Abate D."/>
            <person name="Pollastro S."/>
            <person name="Romanazzi G."/>
            <person name="Faretra F."/>
        </authorList>
    </citation>
    <scope>NUCLEOTIDE SEQUENCE [LARGE SCALE GENOMIC DNA]</scope>
    <source>
        <strain evidence="2 3">Mlax316</strain>
    </source>
</reference>
<comment type="caution">
    <text evidence="2">The sequence shown here is derived from an EMBL/GenBank/DDBJ whole genome shotgun (WGS) entry which is preliminary data.</text>
</comment>
<dbReference type="OrthoDB" id="3518189at2759"/>
<dbReference type="EMBL" id="VIGI01000002">
    <property type="protein sequence ID" value="KAB8303339.1"/>
    <property type="molecule type" value="Genomic_DNA"/>
</dbReference>
<organism evidence="2 3">
    <name type="scientific">Monilinia laxa</name>
    <name type="common">Brown rot fungus</name>
    <name type="synonym">Sclerotinia laxa</name>
    <dbReference type="NCBI Taxonomy" id="61186"/>
    <lineage>
        <taxon>Eukaryota</taxon>
        <taxon>Fungi</taxon>
        <taxon>Dikarya</taxon>
        <taxon>Ascomycota</taxon>
        <taxon>Pezizomycotina</taxon>
        <taxon>Leotiomycetes</taxon>
        <taxon>Helotiales</taxon>
        <taxon>Sclerotiniaceae</taxon>
        <taxon>Monilinia</taxon>
    </lineage>
</organism>
<feature type="region of interest" description="Disordered" evidence="1">
    <location>
        <begin position="1"/>
        <end position="57"/>
    </location>
</feature>
<sequence length="153" mass="16719">MKRPKKATVHQTVSATGTHNTNAVSSSSEKPNGVDRVSAKSHKQASSLTSHEKSPNVELAEQCNISSDGYFNTSLQTPGCDVYTDKSSICAHCSYGGQDYDAWSDNTGGHGFTTEMNGPGDRIQLQIWSYETSYITVAERLEQRKWCDPGPKL</sequence>
<feature type="compositionally biased region" description="Polar residues" evidence="1">
    <location>
        <begin position="9"/>
        <end position="30"/>
    </location>
</feature>
<evidence type="ECO:0000313" key="3">
    <source>
        <dbReference type="Proteomes" id="UP000326757"/>
    </source>
</evidence>
<evidence type="ECO:0000313" key="2">
    <source>
        <dbReference type="EMBL" id="KAB8303339.1"/>
    </source>
</evidence>
<dbReference type="AlphaFoldDB" id="A0A5N6KJF3"/>
<keyword evidence="3" id="KW-1185">Reference proteome</keyword>
<evidence type="ECO:0000256" key="1">
    <source>
        <dbReference type="SAM" id="MobiDB-lite"/>
    </source>
</evidence>